<name>A0A9N8VHG1_9GLOM</name>
<evidence type="ECO:0000313" key="2">
    <source>
        <dbReference type="Proteomes" id="UP000789342"/>
    </source>
</evidence>
<gene>
    <name evidence="1" type="ORF">AMORRO_LOCUS1147</name>
</gene>
<dbReference type="Proteomes" id="UP000789342">
    <property type="component" value="Unassembled WGS sequence"/>
</dbReference>
<dbReference type="InterPro" id="IPR029063">
    <property type="entry name" value="SAM-dependent_MTases_sf"/>
</dbReference>
<keyword evidence="2" id="KW-1185">Reference proteome</keyword>
<protein>
    <submittedName>
        <fullName evidence="1">18159_t:CDS:1</fullName>
    </submittedName>
</protein>
<sequence length="296" mass="33826">MGVASSRHSPYSNKLSFDNYDETFKNSKTNDDRTHLMHCIFKEIWKANFLAPVETAFRQGAKVLDIGCGVGTWVNDMASDYQINRVLKPGGWIEVVESELGFISEGPYTRSVVEAICQVMKSRKVNPFIISRHEHLLRSMSGFCNISHRQKNYKIGPRSGKIGELLSLNLCETFKEFLINFDGKVEVMDLPNDPRPMSLGDTYNRTCSFDGCNNSSLHDNRRKPSSGIMHKRKSGFGGRYNRRSGIRRISAFLGGKKNELKVEMIIEKISNEFDLYQSMTLIHRFWAQKANVITHR</sequence>
<organism evidence="1 2">
    <name type="scientific">Acaulospora morrowiae</name>
    <dbReference type="NCBI Taxonomy" id="94023"/>
    <lineage>
        <taxon>Eukaryota</taxon>
        <taxon>Fungi</taxon>
        <taxon>Fungi incertae sedis</taxon>
        <taxon>Mucoromycota</taxon>
        <taxon>Glomeromycotina</taxon>
        <taxon>Glomeromycetes</taxon>
        <taxon>Diversisporales</taxon>
        <taxon>Acaulosporaceae</taxon>
        <taxon>Acaulospora</taxon>
    </lineage>
</organism>
<dbReference type="AlphaFoldDB" id="A0A9N8VHG1"/>
<comment type="caution">
    <text evidence="1">The sequence shown here is derived from an EMBL/GenBank/DDBJ whole genome shotgun (WGS) entry which is preliminary data.</text>
</comment>
<accession>A0A9N8VHG1</accession>
<dbReference type="Gene3D" id="3.40.50.150">
    <property type="entry name" value="Vaccinia Virus protein VP39"/>
    <property type="match status" value="1"/>
</dbReference>
<evidence type="ECO:0000313" key="1">
    <source>
        <dbReference type="EMBL" id="CAG8455914.1"/>
    </source>
</evidence>
<reference evidence="1" key="1">
    <citation type="submission" date="2021-06" db="EMBL/GenBank/DDBJ databases">
        <authorList>
            <person name="Kallberg Y."/>
            <person name="Tangrot J."/>
            <person name="Rosling A."/>
        </authorList>
    </citation>
    <scope>NUCLEOTIDE SEQUENCE</scope>
    <source>
        <strain evidence="1">CL551</strain>
    </source>
</reference>
<dbReference type="OrthoDB" id="10470027at2759"/>
<proteinExistence type="predicted"/>
<dbReference type="SUPFAM" id="SSF53335">
    <property type="entry name" value="S-adenosyl-L-methionine-dependent methyltransferases"/>
    <property type="match status" value="1"/>
</dbReference>
<dbReference type="EMBL" id="CAJVPV010000416">
    <property type="protein sequence ID" value="CAG8455914.1"/>
    <property type="molecule type" value="Genomic_DNA"/>
</dbReference>